<dbReference type="SUPFAM" id="SSF64484">
    <property type="entry name" value="beta and beta-prime subunits of DNA dependent RNA-polymerase"/>
    <property type="match status" value="1"/>
</dbReference>
<feature type="binding site" evidence="9">
    <location>
        <position position="974"/>
    </location>
    <ligand>
        <name>Zn(2+)</name>
        <dbReference type="ChEBI" id="CHEBI:29105"/>
        <label>2</label>
    </ligand>
</feature>
<dbReference type="Pfam" id="PF04998">
    <property type="entry name" value="RNA_pol_Rpb1_5"/>
    <property type="match status" value="1"/>
</dbReference>
<dbReference type="Proteomes" id="UP000225608">
    <property type="component" value="Chromosome"/>
</dbReference>
<dbReference type="PANTHER" id="PTHR19376:SF54">
    <property type="entry name" value="DNA-DIRECTED RNA POLYMERASE SUBUNIT BETA"/>
    <property type="match status" value="1"/>
</dbReference>
<dbReference type="InterPro" id="IPR044893">
    <property type="entry name" value="RNA_pol_Rpb1_clamp_domain"/>
</dbReference>
<feature type="coiled-coil region" evidence="11">
    <location>
        <begin position="146"/>
        <end position="181"/>
    </location>
</feature>
<evidence type="ECO:0000256" key="8">
    <source>
        <dbReference type="ARBA" id="ARBA00048552"/>
    </source>
</evidence>
<dbReference type="Gene3D" id="2.40.40.20">
    <property type="match status" value="1"/>
</dbReference>
<feature type="binding site" evidence="9">
    <location>
        <position position="539"/>
    </location>
    <ligand>
        <name>Mg(2+)</name>
        <dbReference type="ChEBI" id="CHEBI:18420"/>
    </ligand>
</feature>
<evidence type="ECO:0000313" key="14">
    <source>
        <dbReference type="Proteomes" id="UP000225608"/>
    </source>
</evidence>
<evidence type="ECO:0000256" key="9">
    <source>
        <dbReference type="HAMAP-Rule" id="MF_01322"/>
    </source>
</evidence>
<feature type="binding site" evidence="9">
    <location>
        <position position="977"/>
    </location>
    <ligand>
        <name>Zn(2+)</name>
        <dbReference type="ChEBI" id="CHEBI:29105"/>
        <label>2</label>
    </ligand>
</feature>
<dbReference type="InterPro" id="IPR007081">
    <property type="entry name" value="RNA_pol_Rpb1_5"/>
</dbReference>
<keyword evidence="5 9" id="KW-0548">Nucleotidyltransferase</keyword>
<dbReference type="PANTHER" id="PTHR19376">
    <property type="entry name" value="DNA-DIRECTED RNA POLYMERASE"/>
    <property type="match status" value="1"/>
</dbReference>
<name>A0A2D1TXC5_9ACTN</name>
<feature type="binding site" evidence="9">
    <location>
        <position position="82"/>
    </location>
    <ligand>
        <name>Zn(2+)</name>
        <dbReference type="ChEBI" id="CHEBI:29105"/>
        <label>1</label>
    </ligand>
</feature>
<dbReference type="InterPro" id="IPR000722">
    <property type="entry name" value="RNA_pol_asu"/>
</dbReference>
<evidence type="ECO:0000256" key="10">
    <source>
        <dbReference type="RuleBase" id="RU004279"/>
    </source>
</evidence>
<keyword evidence="3 9" id="KW-0240">DNA-directed RNA polymerase</keyword>
<dbReference type="InterPro" id="IPR007066">
    <property type="entry name" value="RNA_pol_Rpb1_3"/>
</dbReference>
<feature type="binding site" evidence="9">
    <location>
        <position position="79"/>
    </location>
    <ligand>
        <name>Zn(2+)</name>
        <dbReference type="ChEBI" id="CHEBI:29105"/>
        <label>1</label>
    </ligand>
</feature>
<comment type="function">
    <text evidence="1 9 10">DNA-dependent RNA polymerase catalyzes the transcription of DNA into RNA using the four ribonucleoside triphosphates as substrates.</text>
</comment>
<dbReference type="Pfam" id="PF05000">
    <property type="entry name" value="RNA_pol_Rpb1_4"/>
    <property type="match status" value="1"/>
</dbReference>
<reference evidence="13 14" key="1">
    <citation type="submission" date="2017-10" db="EMBL/GenBank/DDBJ databases">
        <title>Complete genome sequence of Collinsella aerofaciens isolated from the gut of a healthy adult Indian.</title>
        <authorList>
            <person name="Bag S."/>
            <person name="Ghosh T.S."/>
            <person name="Das B."/>
        </authorList>
    </citation>
    <scope>NUCLEOTIDE SEQUENCE [LARGE SCALE GENOMIC DNA]</scope>
    <source>
        <strain evidence="14">indica</strain>
    </source>
</reference>
<evidence type="ECO:0000313" key="13">
    <source>
        <dbReference type="EMBL" id="ATP54011.1"/>
    </source>
</evidence>
<feature type="binding site" evidence="9">
    <location>
        <position position="541"/>
    </location>
    <ligand>
        <name>Mg(2+)</name>
        <dbReference type="ChEBI" id="CHEBI:18420"/>
    </ligand>
</feature>
<dbReference type="GO" id="GO:0000287">
    <property type="term" value="F:magnesium ion binding"/>
    <property type="evidence" value="ECO:0007669"/>
    <property type="project" value="UniProtKB-UniRule"/>
</dbReference>
<evidence type="ECO:0000256" key="4">
    <source>
        <dbReference type="ARBA" id="ARBA00022679"/>
    </source>
</evidence>
<dbReference type="InterPro" id="IPR011260">
    <property type="entry name" value="RNAP_asu_C"/>
</dbReference>
<dbReference type="NCBIfam" id="TIGR02386">
    <property type="entry name" value="rpoC_TIGR"/>
    <property type="match status" value="1"/>
</dbReference>
<evidence type="ECO:0000256" key="3">
    <source>
        <dbReference type="ARBA" id="ARBA00022478"/>
    </source>
</evidence>
<protein>
    <recommendedName>
        <fullName evidence="9">DNA-directed RNA polymerase subunit beta'</fullName>
        <shortName evidence="9">RNAP subunit beta'</shortName>
        <ecNumber evidence="9">2.7.7.6</ecNumber>
    </recommendedName>
    <alternativeName>
        <fullName evidence="9">RNA polymerase subunit beta'</fullName>
    </alternativeName>
    <alternativeName>
        <fullName evidence="9">Transcriptase subunit beta'</fullName>
    </alternativeName>
</protein>
<comment type="catalytic activity">
    <reaction evidence="8 9 10">
        <text>RNA(n) + a ribonucleoside 5'-triphosphate = RNA(n+1) + diphosphate</text>
        <dbReference type="Rhea" id="RHEA:21248"/>
        <dbReference type="Rhea" id="RHEA-COMP:14527"/>
        <dbReference type="Rhea" id="RHEA-COMP:17342"/>
        <dbReference type="ChEBI" id="CHEBI:33019"/>
        <dbReference type="ChEBI" id="CHEBI:61557"/>
        <dbReference type="ChEBI" id="CHEBI:140395"/>
        <dbReference type="EC" id="2.7.7.6"/>
    </reaction>
</comment>
<evidence type="ECO:0000256" key="11">
    <source>
        <dbReference type="SAM" id="Coils"/>
    </source>
</evidence>
<dbReference type="EMBL" id="CP024160">
    <property type="protein sequence ID" value="ATP54011.1"/>
    <property type="molecule type" value="Genomic_DNA"/>
</dbReference>
<feature type="domain" description="RNA polymerase N-terminal" evidence="12">
    <location>
        <begin position="312"/>
        <end position="591"/>
    </location>
</feature>
<sequence length="1494" mass="166055">MTVADFEATDFDSVKISLASADQIRSWSHGEVKKPETINYRTLKPEKDGLFCEKIFGPAKDWECSCGKYKGIRFKGIVCERCGVEVTSAKVRRDRMGHIELAAPVSHIWYFKSPTSFPMSRMLDIKSKDLEKVLYFASYIITEVDYEAREADADDLREELAADLEEIDAECARQIESLKEQGDPENFDEFSDEEPLTPEEIASGIVDIEEECKDEKQLRTDAFNAFMKLTERDLISDEPLFREMTRYYSMYFKGGMGAEAVRDLLAAIDLPSEAEKLKAIIADEDSQKQKREKAVKRLEVVDAFLKGGNSPANMILDVIPVIPPDLRPMVQLDGGRFAASDLNDLYRRVINRNNRLKRLLDLDAPAIIVNNEKRMLQESVDALFDNGRRGRPVSGRGGRPLKSLAEALKGKQGRFRQNLLGKRVDYSGRSVIVTDPKLLLHQCGLPKTMALELFKPFVMKRLVELGKVENIKGAKRAIDRGATFVWDILEEVIDGRVVLLNRAPTLHRLSIQAFEPVLVEGKAIHLHPLVCSPFNADFDGDQMSVHVPLSSQAQAEARVLMLSANNLRSPASGKPVNIPSQDMIIGVYYLTQVREGLPGENHVFSSFDDALHAYDCRSEVDMQAKIQVRVSAADANVINEDGTRIFRVKNGKNEFVDYDVTGNKTARFETSIGRIIFNRQCLPEDYEFMNYKMVKGDVAKLVADCCDRYPEAKVGPILDAIKYSGFHYATRAGLTISVWDALIPAEKQELLDRAQANVDQINEYFEEGFINETERHIEVVNEWTACTDKVAALMLDMFDEENPLYMMADSGARGSKTQLRQLGGMRGLMADMSGETIDLPIKANFREGLLPLEYFISTYGARKGLVDTASHTSDSGYLTRRLVDVAQDVIVREEDCGTHEGVTYNLIIPGTTDLNTDLVGRCFIEDVVAPDGTVLFEQDGYIEKVADIQKMVDAGLKKVKLRALLTCRSKYGVCQKCYGWDLSTRRPVAIGTAVGIIAAQSIGEPGTQLTMRTIHSGGVAGVDDITQGLPTVSRMFDIVGNVNEKILGREAELAPYSGHLSIKPEKSEYVLTLTDSEDHTRVLDERRVPASVRFMPEIEDGCEVRAGDQITKGFVNFRNLRKLTDIESTMHTFVESVKDVYTSQGVDLNDKHIEVLARQMLRRVQITNPGDSKYLLGQYVDRYEFADEVERVARLGGQAPVAEPVILGTLKVASNIDSWLSSASFIRTAGVLTEAAIEGKVDHLLDLKSNVIVGKKIPAGTGLKPYANAKLTYRTADGYVDIDGPASPNAKSLPEWAPVELKDLDEQLPQQLDWAGYDEFGGADGSFTRNGHTISAEKARLYLFDDLGVSQRWTNKFSEVGIETVGDLVGKSEEDLLRIDGIGAKAIEELRDGLEAHDLLYILENNDDVADEEDLSQLLQMVFSPDGPDDILLGTSATPTHHADADEELLGAPIDDKKAPANGAINEDMASLDELLNQLVDTDDAEEAKDNDEE</sequence>
<dbReference type="Gene3D" id="2.40.50.100">
    <property type="match status" value="1"/>
</dbReference>
<evidence type="ECO:0000259" key="12">
    <source>
        <dbReference type="SMART" id="SM00663"/>
    </source>
</evidence>
<evidence type="ECO:0000256" key="1">
    <source>
        <dbReference type="ARBA" id="ARBA00004026"/>
    </source>
</evidence>
<keyword evidence="11" id="KW-0175">Coiled coil</keyword>
<dbReference type="CDD" id="cd02655">
    <property type="entry name" value="RNAP_beta'_C"/>
    <property type="match status" value="1"/>
</dbReference>
<dbReference type="InterPro" id="IPR038120">
    <property type="entry name" value="Rpb1_funnel_sf"/>
</dbReference>
<comment type="subunit">
    <text evidence="9">The RNAP catalytic core consists of 2 alpha, 1 beta, 1 beta' and 1 omega subunit. When a sigma factor is associated with the core the holoenzyme is formed, which can initiate transcription.</text>
</comment>
<feature type="binding site" evidence="9">
    <location>
        <position position="64"/>
    </location>
    <ligand>
        <name>Zn(2+)</name>
        <dbReference type="ChEBI" id="CHEBI:29105"/>
        <label>1</label>
    </ligand>
</feature>
<dbReference type="KEGG" id="caer:CSV91_05330"/>
<dbReference type="SMART" id="SM00663">
    <property type="entry name" value="RPOLA_N"/>
    <property type="match status" value="1"/>
</dbReference>
<gene>
    <name evidence="9 13" type="primary">rpoC</name>
    <name evidence="13" type="ORF">CSV91_05330</name>
</gene>
<dbReference type="Gene3D" id="1.10.1790.20">
    <property type="match status" value="1"/>
</dbReference>
<dbReference type="InterPro" id="IPR045867">
    <property type="entry name" value="DNA-dir_RpoC_beta_prime"/>
</dbReference>
<dbReference type="NCBIfam" id="NF011498">
    <property type="entry name" value="PRK14906.1"/>
    <property type="match status" value="1"/>
</dbReference>
<keyword evidence="9" id="KW-0862">Zinc</keyword>
<dbReference type="Gene3D" id="4.10.860.120">
    <property type="entry name" value="RNA polymerase II, clamp domain"/>
    <property type="match status" value="1"/>
</dbReference>
<dbReference type="GO" id="GO:0003899">
    <property type="term" value="F:DNA-directed RNA polymerase activity"/>
    <property type="evidence" value="ECO:0007669"/>
    <property type="project" value="UniProtKB-UniRule"/>
</dbReference>
<dbReference type="InterPro" id="IPR006592">
    <property type="entry name" value="RNA_pol_N"/>
</dbReference>
<keyword evidence="6 9" id="KW-0479">Metal-binding</keyword>
<dbReference type="Pfam" id="PF00623">
    <property type="entry name" value="RNA_pol_Rpb1_2"/>
    <property type="match status" value="2"/>
</dbReference>
<feature type="binding site" evidence="9">
    <location>
        <position position="537"/>
    </location>
    <ligand>
        <name>Mg(2+)</name>
        <dbReference type="ChEBI" id="CHEBI:18420"/>
    </ligand>
</feature>
<comment type="similarity">
    <text evidence="2 9 10">Belongs to the RNA polymerase beta' chain family.</text>
</comment>
<evidence type="ECO:0000256" key="5">
    <source>
        <dbReference type="ARBA" id="ARBA00022695"/>
    </source>
</evidence>
<dbReference type="InterPro" id="IPR007080">
    <property type="entry name" value="RNA_pol_Rpb1_1"/>
</dbReference>
<dbReference type="GO" id="GO:0003677">
    <property type="term" value="F:DNA binding"/>
    <property type="evidence" value="ECO:0007669"/>
    <property type="project" value="UniProtKB-UniRule"/>
</dbReference>
<dbReference type="InterPro" id="IPR012754">
    <property type="entry name" value="DNA-dir_RpoC_beta_prime_bact"/>
</dbReference>
<dbReference type="Pfam" id="PF04997">
    <property type="entry name" value="RNA_pol_Rpb1_1"/>
    <property type="match status" value="1"/>
</dbReference>
<keyword evidence="4 9" id="KW-0808">Transferase</keyword>
<dbReference type="Gene3D" id="1.10.40.90">
    <property type="match status" value="1"/>
</dbReference>
<dbReference type="CDD" id="cd01609">
    <property type="entry name" value="RNAP_beta'_N"/>
    <property type="match status" value="1"/>
</dbReference>
<feature type="binding site" evidence="9">
    <location>
        <position position="896"/>
    </location>
    <ligand>
        <name>Zn(2+)</name>
        <dbReference type="ChEBI" id="CHEBI:29105"/>
        <label>2</label>
    </ligand>
</feature>
<keyword evidence="7 9" id="KW-0804">Transcription</keyword>
<accession>A0A2D1TXC5</accession>
<dbReference type="EC" id="2.7.7.6" evidence="9"/>
<dbReference type="GO" id="GO:0006351">
    <property type="term" value="P:DNA-templated transcription"/>
    <property type="evidence" value="ECO:0007669"/>
    <property type="project" value="UniProtKB-UniRule"/>
</dbReference>
<dbReference type="GO" id="GO:0000428">
    <property type="term" value="C:DNA-directed RNA polymerase complex"/>
    <property type="evidence" value="ECO:0007669"/>
    <property type="project" value="UniProtKB-KW"/>
</dbReference>
<comment type="cofactor">
    <cofactor evidence="9">
        <name>Mg(2+)</name>
        <dbReference type="ChEBI" id="CHEBI:18420"/>
    </cofactor>
    <text evidence="9">Binds 1 Mg(2+) ion per subunit.</text>
</comment>
<keyword evidence="9" id="KW-0460">Magnesium</keyword>
<dbReference type="HAMAP" id="MF_01322">
    <property type="entry name" value="RNApol_bact_RpoC"/>
    <property type="match status" value="1"/>
</dbReference>
<feature type="binding site" evidence="9">
    <location>
        <position position="66"/>
    </location>
    <ligand>
        <name>Zn(2+)</name>
        <dbReference type="ChEBI" id="CHEBI:29105"/>
        <label>1</label>
    </ligand>
</feature>
<dbReference type="Pfam" id="PF03118">
    <property type="entry name" value="RNA_pol_A_CTD"/>
    <property type="match status" value="1"/>
</dbReference>
<dbReference type="GO" id="GO:0008270">
    <property type="term" value="F:zinc ion binding"/>
    <property type="evidence" value="ECO:0007669"/>
    <property type="project" value="UniProtKB-UniRule"/>
</dbReference>
<evidence type="ECO:0000256" key="7">
    <source>
        <dbReference type="ARBA" id="ARBA00023163"/>
    </source>
</evidence>
<dbReference type="InterPro" id="IPR042102">
    <property type="entry name" value="RNA_pol_Rpb1_3_sf"/>
</dbReference>
<organism evidence="13 14">
    <name type="scientific">Collinsella aerofaciens</name>
    <dbReference type="NCBI Taxonomy" id="74426"/>
    <lineage>
        <taxon>Bacteria</taxon>
        <taxon>Bacillati</taxon>
        <taxon>Actinomycetota</taxon>
        <taxon>Coriobacteriia</taxon>
        <taxon>Coriobacteriales</taxon>
        <taxon>Coriobacteriaceae</taxon>
        <taxon>Collinsella</taxon>
    </lineage>
</organism>
<feature type="binding site" evidence="9">
    <location>
        <position position="967"/>
    </location>
    <ligand>
        <name>Zn(2+)</name>
        <dbReference type="ChEBI" id="CHEBI:29105"/>
        <label>2</label>
    </ligand>
</feature>
<dbReference type="SUPFAM" id="SSF47789">
    <property type="entry name" value="C-terminal domain of RNA polymerase alpha subunit"/>
    <property type="match status" value="1"/>
</dbReference>
<evidence type="ECO:0000256" key="6">
    <source>
        <dbReference type="ARBA" id="ARBA00022723"/>
    </source>
</evidence>
<proteinExistence type="inferred from homology"/>
<comment type="cofactor">
    <cofactor evidence="9">
        <name>Zn(2+)</name>
        <dbReference type="ChEBI" id="CHEBI:29105"/>
    </cofactor>
    <text evidence="9">Binds 2 Zn(2+) ions per subunit.</text>
</comment>
<dbReference type="Gene3D" id="1.10.274.100">
    <property type="entry name" value="RNA polymerase Rpb1, domain 3"/>
    <property type="match status" value="1"/>
</dbReference>
<evidence type="ECO:0000256" key="2">
    <source>
        <dbReference type="ARBA" id="ARBA00006460"/>
    </source>
</evidence>
<dbReference type="Gene3D" id="1.10.132.30">
    <property type="match status" value="1"/>
</dbReference>
<dbReference type="InterPro" id="IPR007083">
    <property type="entry name" value="RNA_pol_Rpb1_4"/>
</dbReference>
<dbReference type="Gene3D" id="1.10.150.390">
    <property type="match status" value="1"/>
</dbReference>
<dbReference type="Gene3D" id="1.10.150.20">
    <property type="entry name" value="5' to 3' exonuclease, C-terminal subdomain"/>
    <property type="match status" value="1"/>
</dbReference>
<dbReference type="Pfam" id="PF04983">
    <property type="entry name" value="RNA_pol_Rpb1_3"/>
    <property type="match status" value="1"/>
</dbReference>